<feature type="signal peptide" evidence="3">
    <location>
        <begin position="1"/>
        <end position="17"/>
    </location>
</feature>
<evidence type="ECO:0000256" key="3">
    <source>
        <dbReference type="SAM" id="SignalP"/>
    </source>
</evidence>
<evidence type="ECO:0000313" key="5">
    <source>
        <dbReference type="Proteomes" id="UP000293045"/>
    </source>
</evidence>
<keyword evidence="2" id="KW-1133">Transmembrane helix</keyword>
<reference evidence="4 5" key="1">
    <citation type="submission" date="2017-12" db="EMBL/GenBank/DDBJ databases">
        <authorList>
            <person name="Pombert J.-F."/>
            <person name="Haag K.L."/>
            <person name="Ebert D."/>
        </authorList>
    </citation>
    <scope>NUCLEOTIDE SEQUENCE [LARGE SCALE GENOMIC DNA]</scope>
    <source>
        <strain evidence="4">IL-BN-2</strain>
    </source>
</reference>
<keyword evidence="2" id="KW-0812">Transmembrane</keyword>
<feature type="compositionally biased region" description="Basic and acidic residues" evidence="1">
    <location>
        <begin position="531"/>
        <end position="565"/>
    </location>
</feature>
<organism evidence="4 5">
    <name type="scientific">Hamiltosporidium magnivora</name>
    <dbReference type="NCBI Taxonomy" id="148818"/>
    <lineage>
        <taxon>Eukaryota</taxon>
        <taxon>Fungi</taxon>
        <taxon>Fungi incertae sedis</taxon>
        <taxon>Microsporidia</taxon>
        <taxon>Dubosqiidae</taxon>
        <taxon>Hamiltosporidium</taxon>
    </lineage>
</organism>
<feature type="chain" id="PRO_5020821169" evidence="3">
    <location>
        <begin position="18"/>
        <end position="670"/>
    </location>
</feature>
<evidence type="ECO:0000256" key="1">
    <source>
        <dbReference type="SAM" id="MobiDB-lite"/>
    </source>
</evidence>
<accession>A0A4Q9LP60</accession>
<dbReference type="EMBL" id="PIXR01000010">
    <property type="protein sequence ID" value="TBU09967.1"/>
    <property type="molecule type" value="Genomic_DNA"/>
</dbReference>
<feature type="compositionally biased region" description="Polar residues" evidence="1">
    <location>
        <begin position="591"/>
        <end position="610"/>
    </location>
</feature>
<name>A0A4Q9LP60_9MICR</name>
<feature type="transmembrane region" description="Helical" evidence="2">
    <location>
        <begin position="644"/>
        <end position="665"/>
    </location>
</feature>
<dbReference type="VEuPathDB" id="MicrosporidiaDB:CWI39_0010p0020"/>
<dbReference type="Proteomes" id="UP000293045">
    <property type="component" value="Unassembled WGS sequence"/>
</dbReference>
<feature type="compositionally biased region" description="Low complexity" evidence="1">
    <location>
        <begin position="520"/>
        <end position="530"/>
    </location>
</feature>
<proteinExistence type="predicted"/>
<protein>
    <submittedName>
        <fullName evidence="4">Uncharacterized protein</fullName>
    </submittedName>
</protein>
<sequence length="670" mass="78904">MFFTIFLCFEILHCYTGLNDDPTIVENCCIELDLVPQTNREISIIIKTIDSDMLPWKLYELTSVISYYIEYVKKYTNSVHHKFLIRFICLIVYIIHQKNKTEPIVYKTELLFNILSFAKLYEYNRCNKEMNDLEKARIVSLFKTGMKRIEYIHESLEIRTDKIEIDYLLTIKNIETSCDINSDLDFQILKNTHVLDERNIESDLSNYLQSGSFEQIYSFYLYLKLDFLLKNREELNYEFIIFPLNQIFFNKDFFNQLLDLNLSLTKDLSIKFDQVKYKKFMMFISEPYINTVLNQSSSFDSIFEFSENTFFSKNENISKEFPEYLLEFFIENKYENQINLIYGFLDDISTPQFSKYILLVLCLKFPCFNQNICNKEILLRIILECIFLTNILSPEIINVKELISGEILAINLFQILEQHLQNQNIKIKIPIDRKALFQRYIPETFKFLENMVIIIACANQFLFRKIGNLVSKKLRKLKLKVSDTLFGNFKIYLSYLLTLELNKTFEAPSNLKPVFVPILQPESESQPEQETATRREPAHEREPKTKREPETIREPASKHAFERAPKAPYANKPITNVHKKENSPNPPPNTKVVQKNNGTNPENLTETTRSSKLKKQESKILESETESKRSEAKPQEENNAFRTILIVVLVFTSVIGISATGYWIYLEQLE</sequence>
<dbReference type="AlphaFoldDB" id="A0A4Q9LP60"/>
<comment type="caution">
    <text evidence="4">The sequence shown here is derived from an EMBL/GenBank/DDBJ whole genome shotgun (WGS) entry which is preliminary data.</text>
</comment>
<dbReference type="VEuPathDB" id="MicrosporidiaDB:CWI36_1996p0010"/>
<feature type="region of interest" description="Disordered" evidence="1">
    <location>
        <begin position="520"/>
        <end position="636"/>
    </location>
</feature>
<evidence type="ECO:0000256" key="2">
    <source>
        <dbReference type="SAM" id="Phobius"/>
    </source>
</evidence>
<keyword evidence="2" id="KW-0472">Membrane</keyword>
<keyword evidence="3" id="KW-0732">Signal</keyword>
<feature type="compositionally biased region" description="Basic and acidic residues" evidence="1">
    <location>
        <begin position="614"/>
        <end position="636"/>
    </location>
</feature>
<gene>
    <name evidence="4" type="ORF">CWI39_0010p0020</name>
</gene>
<evidence type="ECO:0000313" key="4">
    <source>
        <dbReference type="EMBL" id="TBU09967.1"/>
    </source>
</evidence>